<dbReference type="RefSeq" id="WP_243451912.1">
    <property type="nucleotide sequence ID" value="NZ_JACHNZ010000040.1"/>
</dbReference>
<keyword evidence="3" id="KW-1185">Reference proteome</keyword>
<protein>
    <submittedName>
        <fullName evidence="2">Serine/threonine protein phosphatase 1</fullName>
        <ecNumber evidence="2">3.1.3.16</ecNumber>
    </submittedName>
</protein>
<keyword evidence="2" id="KW-0378">Hydrolase</keyword>
<dbReference type="Pfam" id="PF00149">
    <property type="entry name" value="Metallophos"/>
    <property type="match status" value="1"/>
</dbReference>
<name>A0A7W7F763_9SPHN</name>
<dbReference type="SUPFAM" id="SSF56300">
    <property type="entry name" value="Metallo-dependent phosphatases"/>
    <property type="match status" value="1"/>
</dbReference>
<evidence type="ECO:0000313" key="3">
    <source>
        <dbReference type="Proteomes" id="UP000566324"/>
    </source>
</evidence>
<dbReference type="PANTHER" id="PTHR42850">
    <property type="entry name" value="METALLOPHOSPHOESTERASE"/>
    <property type="match status" value="1"/>
</dbReference>
<dbReference type="Gene3D" id="3.60.21.10">
    <property type="match status" value="1"/>
</dbReference>
<dbReference type="GO" id="GO:0110154">
    <property type="term" value="P:RNA decapping"/>
    <property type="evidence" value="ECO:0007669"/>
    <property type="project" value="TreeGrafter"/>
</dbReference>
<feature type="domain" description="Calcineurin-like phosphoesterase" evidence="1">
    <location>
        <begin position="38"/>
        <end position="231"/>
    </location>
</feature>
<comment type="caution">
    <text evidence="2">The sequence shown here is derived from an EMBL/GenBank/DDBJ whole genome shotgun (WGS) entry which is preliminary data.</text>
</comment>
<dbReference type="InterPro" id="IPR004843">
    <property type="entry name" value="Calcineurin-like_PHP"/>
</dbReference>
<dbReference type="GO" id="GO:0005737">
    <property type="term" value="C:cytoplasm"/>
    <property type="evidence" value="ECO:0007669"/>
    <property type="project" value="TreeGrafter"/>
</dbReference>
<dbReference type="GO" id="GO:0004722">
    <property type="term" value="F:protein serine/threonine phosphatase activity"/>
    <property type="evidence" value="ECO:0007669"/>
    <property type="project" value="UniProtKB-EC"/>
</dbReference>
<dbReference type="PANTHER" id="PTHR42850:SF4">
    <property type="entry name" value="ZINC-DEPENDENT ENDOPOLYPHOSPHATASE"/>
    <property type="match status" value="1"/>
</dbReference>
<accession>A0A7W7F763</accession>
<evidence type="ECO:0000313" key="2">
    <source>
        <dbReference type="EMBL" id="MBB4633320.1"/>
    </source>
</evidence>
<reference evidence="2 3" key="1">
    <citation type="submission" date="2020-08" db="EMBL/GenBank/DDBJ databases">
        <title>Genomic Encyclopedia of Type Strains, Phase IV (KMG-IV): sequencing the most valuable type-strain genomes for metagenomic binning, comparative biology and taxonomic classification.</title>
        <authorList>
            <person name="Goeker M."/>
        </authorList>
    </citation>
    <scope>NUCLEOTIDE SEQUENCE [LARGE SCALE GENOMIC DNA]</scope>
    <source>
        <strain evidence="2 3">DSM 17328</strain>
    </source>
</reference>
<organism evidence="2 3">
    <name type="scientific">Sphingosinicella soli</name>
    <dbReference type="NCBI Taxonomy" id="333708"/>
    <lineage>
        <taxon>Bacteria</taxon>
        <taxon>Pseudomonadati</taxon>
        <taxon>Pseudomonadota</taxon>
        <taxon>Alphaproteobacteria</taxon>
        <taxon>Sphingomonadales</taxon>
        <taxon>Sphingosinicellaceae</taxon>
        <taxon>Sphingosinicella</taxon>
    </lineage>
</organism>
<dbReference type="EMBL" id="JACHNZ010000040">
    <property type="protein sequence ID" value="MBB4633320.1"/>
    <property type="molecule type" value="Genomic_DNA"/>
</dbReference>
<dbReference type="Proteomes" id="UP000566324">
    <property type="component" value="Unassembled WGS sequence"/>
</dbReference>
<dbReference type="InterPro" id="IPR050126">
    <property type="entry name" value="Ap4A_hydrolase"/>
</dbReference>
<dbReference type="InterPro" id="IPR029052">
    <property type="entry name" value="Metallo-depent_PP-like"/>
</dbReference>
<dbReference type="AlphaFoldDB" id="A0A7W7F763"/>
<gene>
    <name evidence="2" type="ORF">GGQ98_002955</name>
</gene>
<dbReference type="GO" id="GO:0008803">
    <property type="term" value="F:bis(5'-nucleosyl)-tetraphosphatase (symmetrical) activity"/>
    <property type="evidence" value="ECO:0007669"/>
    <property type="project" value="TreeGrafter"/>
</dbReference>
<sequence>MKSRLPACPQRRVHYMGAMLSRFRSRPKRTDRLAEGLRLYAIGDIHGRSDLLDTLLTQIDADLKGWSGDSEIIFLGDYVDRGNASAAVLERLAGGAPSGRRWTLLKGNHESILSHLVSGRPREDDALYPAWLKHGGRETLASYGLPATLAFGDDEAAALGALRDVMPRAHVELLDSLDLMRREGDYLFVHAGIRPGVPVEEQRQRDLIWIREAFLEHRGDHGFHVVHGHSITRDVDAQANRTGIDTGAYATGRLTAMVLEGDSRRFLST</sequence>
<dbReference type="EC" id="3.1.3.16" evidence="2"/>
<proteinExistence type="predicted"/>
<evidence type="ECO:0000259" key="1">
    <source>
        <dbReference type="Pfam" id="PF00149"/>
    </source>
</evidence>
<dbReference type="CDD" id="cd00144">
    <property type="entry name" value="MPP_PPP_family"/>
    <property type="match status" value="1"/>
</dbReference>